<keyword evidence="6 7" id="KW-0472">Membrane</keyword>
<feature type="transmembrane region" description="Helical" evidence="7">
    <location>
        <begin position="21"/>
        <end position="39"/>
    </location>
</feature>
<dbReference type="Proteomes" id="UP000308121">
    <property type="component" value="Unassembled WGS sequence"/>
</dbReference>
<feature type="transmembrane region" description="Helical" evidence="7">
    <location>
        <begin position="137"/>
        <end position="157"/>
    </location>
</feature>
<accession>A0A7Z8NRD0</accession>
<gene>
    <name evidence="9" type="ORF">FA014_17110</name>
</gene>
<dbReference type="InterPro" id="IPR043429">
    <property type="entry name" value="ArtM/GltK/GlnP/TcyL/YhdX-like"/>
</dbReference>
<evidence type="ECO:0000256" key="2">
    <source>
        <dbReference type="ARBA" id="ARBA00022448"/>
    </source>
</evidence>
<evidence type="ECO:0000313" key="10">
    <source>
        <dbReference type="Proteomes" id="UP000308121"/>
    </source>
</evidence>
<dbReference type="EMBL" id="SZYE01000206">
    <property type="protein sequence ID" value="TKR22311.1"/>
    <property type="molecule type" value="Genomic_DNA"/>
</dbReference>
<comment type="caution">
    <text evidence="9">The sequence shown here is derived from an EMBL/GenBank/DDBJ whole genome shotgun (WGS) entry which is preliminary data.</text>
</comment>
<keyword evidence="5 7" id="KW-1133">Transmembrane helix</keyword>
<evidence type="ECO:0000256" key="3">
    <source>
        <dbReference type="ARBA" id="ARBA00022475"/>
    </source>
</evidence>
<dbReference type="PROSITE" id="PS50928">
    <property type="entry name" value="ABC_TM1"/>
    <property type="match status" value="1"/>
</dbReference>
<dbReference type="PANTHER" id="PTHR30614">
    <property type="entry name" value="MEMBRANE COMPONENT OF AMINO ACID ABC TRANSPORTER"/>
    <property type="match status" value="1"/>
</dbReference>
<feature type="transmembrane region" description="Helical" evidence="7">
    <location>
        <begin position="110"/>
        <end position="131"/>
    </location>
</feature>
<dbReference type="InterPro" id="IPR000515">
    <property type="entry name" value="MetI-like"/>
</dbReference>
<name>A0A7Z8NRD0_9CELL</name>
<dbReference type="SUPFAM" id="SSF161098">
    <property type="entry name" value="MetI-like"/>
    <property type="match status" value="1"/>
</dbReference>
<feature type="transmembrane region" description="Helical" evidence="7">
    <location>
        <begin position="196"/>
        <end position="216"/>
    </location>
</feature>
<dbReference type="AlphaFoldDB" id="A0A7Z8NRD0"/>
<dbReference type="NCBIfam" id="TIGR01726">
    <property type="entry name" value="HEQRo_perm_3TM"/>
    <property type="match status" value="1"/>
</dbReference>
<protein>
    <submittedName>
        <fullName evidence="9">Amino acid ABC transporter permease</fullName>
    </submittedName>
</protein>
<dbReference type="OrthoDB" id="4543034at2"/>
<evidence type="ECO:0000256" key="6">
    <source>
        <dbReference type="ARBA" id="ARBA00023136"/>
    </source>
</evidence>
<sequence>MSSVLYDEPGPVARRRERIGSVVGGLLVVALLVLAFRYADDRGLFGADRWDVLYDPPKNQSAEAVWTSMVVRGLGATLRAAVVAAPLALVLGLLLAMWRTARTPWLRAPATIVIELFRGLPVLLMMLFGLLGFGWDAFAAVVFGLTVYNMAIIAEILRAGLASLPKGQTEAAYAIGLSRWQTLLLVQLPQAVRTMLPSLIAQLVVLLKDSSLGFIVGYPELLKAMQNNAQYFGQRYYVALFVVGAGIYLVVNITLTRLAVWLQRRGGAKTAGKVARDVTIAPAGVGGPGGPGGFASGAGGTV</sequence>
<feature type="domain" description="ABC transmembrane type-1" evidence="8">
    <location>
        <begin position="74"/>
        <end position="259"/>
    </location>
</feature>
<dbReference type="GO" id="GO:0043190">
    <property type="term" value="C:ATP-binding cassette (ABC) transporter complex"/>
    <property type="evidence" value="ECO:0007669"/>
    <property type="project" value="InterPro"/>
</dbReference>
<feature type="transmembrane region" description="Helical" evidence="7">
    <location>
        <begin position="76"/>
        <end position="98"/>
    </location>
</feature>
<keyword evidence="2 7" id="KW-0813">Transport</keyword>
<dbReference type="InterPro" id="IPR035906">
    <property type="entry name" value="MetI-like_sf"/>
</dbReference>
<dbReference type="Pfam" id="PF00528">
    <property type="entry name" value="BPD_transp_1"/>
    <property type="match status" value="1"/>
</dbReference>
<keyword evidence="3" id="KW-1003">Cell membrane</keyword>
<comment type="subcellular location">
    <subcellularLocation>
        <location evidence="1 7">Cell membrane</location>
        <topology evidence="1 7">Multi-pass membrane protein</topology>
    </subcellularLocation>
</comment>
<organism evidence="9 10">
    <name type="scientific">Cellulomonas hominis</name>
    <dbReference type="NCBI Taxonomy" id="156981"/>
    <lineage>
        <taxon>Bacteria</taxon>
        <taxon>Bacillati</taxon>
        <taxon>Actinomycetota</taxon>
        <taxon>Actinomycetes</taxon>
        <taxon>Micrococcales</taxon>
        <taxon>Cellulomonadaceae</taxon>
        <taxon>Cellulomonas</taxon>
    </lineage>
</organism>
<keyword evidence="4 7" id="KW-0812">Transmembrane</keyword>
<dbReference type="GO" id="GO:0006865">
    <property type="term" value="P:amino acid transport"/>
    <property type="evidence" value="ECO:0007669"/>
    <property type="project" value="TreeGrafter"/>
</dbReference>
<dbReference type="PANTHER" id="PTHR30614:SF21">
    <property type="entry name" value="AMINO ACID ABC TRANSPORTER PERMEASE"/>
    <property type="match status" value="1"/>
</dbReference>
<feature type="transmembrane region" description="Helical" evidence="7">
    <location>
        <begin position="236"/>
        <end position="255"/>
    </location>
</feature>
<evidence type="ECO:0000256" key="4">
    <source>
        <dbReference type="ARBA" id="ARBA00022692"/>
    </source>
</evidence>
<reference evidence="9 10" key="1">
    <citation type="submission" date="2019-05" db="EMBL/GenBank/DDBJ databases">
        <title>Genome sequence of Cellulomonas hominis strain CS1.</title>
        <authorList>
            <person name="Belmont J."/>
            <person name="Maclea K.S."/>
        </authorList>
    </citation>
    <scope>NUCLEOTIDE SEQUENCE [LARGE SCALE GENOMIC DNA]</scope>
    <source>
        <strain evidence="9 10">CS1</strain>
    </source>
</reference>
<evidence type="ECO:0000256" key="5">
    <source>
        <dbReference type="ARBA" id="ARBA00022989"/>
    </source>
</evidence>
<dbReference type="RefSeq" id="WP_154730839.1">
    <property type="nucleotide sequence ID" value="NZ_SZYE01000206.1"/>
</dbReference>
<dbReference type="CDD" id="cd06261">
    <property type="entry name" value="TM_PBP2"/>
    <property type="match status" value="1"/>
</dbReference>
<proteinExistence type="inferred from homology"/>
<evidence type="ECO:0000259" key="8">
    <source>
        <dbReference type="PROSITE" id="PS50928"/>
    </source>
</evidence>
<evidence type="ECO:0000256" key="1">
    <source>
        <dbReference type="ARBA" id="ARBA00004651"/>
    </source>
</evidence>
<comment type="similarity">
    <text evidence="7">Belongs to the binding-protein-dependent transport system permease family.</text>
</comment>
<dbReference type="Gene3D" id="1.10.3720.10">
    <property type="entry name" value="MetI-like"/>
    <property type="match status" value="1"/>
</dbReference>
<evidence type="ECO:0000256" key="7">
    <source>
        <dbReference type="RuleBase" id="RU363032"/>
    </source>
</evidence>
<evidence type="ECO:0000313" key="9">
    <source>
        <dbReference type="EMBL" id="TKR22311.1"/>
    </source>
</evidence>
<dbReference type="InterPro" id="IPR010065">
    <property type="entry name" value="AA_ABC_transptr_permease_3TM"/>
</dbReference>
<dbReference type="GO" id="GO:0022857">
    <property type="term" value="F:transmembrane transporter activity"/>
    <property type="evidence" value="ECO:0007669"/>
    <property type="project" value="InterPro"/>
</dbReference>